<sequence length="149" mass="16614">MSTPPLTGSFALPDGTRVRGRGLRHPRPAGPLPGYGLYLGTDRLRARHDDGLTWPHEWLDWPDFRLPRDRDLAVRRIRALHDRARSGEPVEVACDGGIGRTGTVVACLAVLSGVDPADAVAWAREHHHRRAVETPWQRRWVAGFPAQPE</sequence>
<protein>
    <recommendedName>
        <fullName evidence="3">Tyrosine specific protein phosphatases domain-containing protein</fullName>
    </recommendedName>
</protein>
<feature type="compositionally biased region" description="Basic residues" evidence="2">
    <location>
        <begin position="18"/>
        <end position="27"/>
    </location>
</feature>
<feature type="region of interest" description="Disordered" evidence="2">
    <location>
        <begin position="1"/>
        <end position="28"/>
    </location>
</feature>
<evidence type="ECO:0000259" key="3">
    <source>
        <dbReference type="PROSITE" id="PS50056"/>
    </source>
</evidence>
<dbReference type="OrthoDB" id="2629679at2"/>
<evidence type="ECO:0000313" key="5">
    <source>
        <dbReference type="Proteomes" id="UP000006281"/>
    </source>
</evidence>
<dbReference type="PROSITE" id="PS50056">
    <property type="entry name" value="TYR_PHOSPHATASE_2"/>
    <property type="match status" value="1"/>
</dbReference>
<dbReference type="eggNOG" id="COG2453">
    <property type="taxonomic scope" value="Bacteria"/>
</dbReference>
<gene>
    <name evidence="4" type="ordered locus">BN6_40480</name>
</gene>
<dbReference type="InterPro" id="IPR029021">
    <property type="entry name" value="Prot-tyrosine_phosphatase-like"/>
</dbReference>
<proteinExistence type="predicted"/>
<dbReference type="RefSeq" id="WP_015101446.1">
    <property type="nucleotide sequence ID" value="NC_019673.1"/>
</dbReference>
<accession>K0K368</accession>
<dbReference type="SUPFAM" id="SSF52799">
    <property type="entry name" value="(Phosphotyrosine protein) phosphatases II"/>
    <property type="match status" value="1"/>
</dbReference>
<evidence type="ECO:0000256" key="2">
    <source>
        <dbReference type="SAM" id="MobiDB-lite"/>
    </source>
</evidence>
<feature type="domain" description="Tyrosine specific protein phosphatases" evidence="3">
    <location>
        <begin position="71"/>
        <end position="126"/>
    </location>
</feature>
<dbReference type="KEGG" id="sesp:BN6_40480"/>
<keyword evidence="1" id="KW-0378">Hydrolase</keyword>
<dbReference type="InterPro" id="IPR057023">
    <property type="entry name" value="PTP-SAK"/>
</dbReference>
<dbReference type="STRING" id="1179773.BN6_40480"/>
<evidence type="ECO:0000256" key="1">
    <source>
        <dbReference type="ARBA" id="ARBA00022801"/>
    </source>
</evidence>
<organism evidence="4 5">
    <name type="scientific">Saccharothrix espanaensis (strain ATCC 51144 / DSM 44229 / JCM 9112 / NBRC 15066 / NRRL 15764)</name>
    <dbReference type="NCBI Taxonomy" id="1179773"/>
    <lineage>
        <taxon>Bacteria</taxon>
        <taxon>Bacillati</taxon>
        <taxon>Actinomycetota</taxon>
        <taxon>Actinomycetes</taxon>
        <taxon>Pseudonocardiales</taxon>
        <taxon>Pseudonocardiaceae</taxon>
        <taxon>Saccharothrix</taxon>
    </lineage>
</organism>
<name>K0K368_SACES</name>
<dbReference type="Proteomes" id="UP000006281">
    <property type="component" value="Chromosome"/>
</dbReference>
<dbReference type="InterPro" id="IPR000387">
    <property type="entry name" value="Tyr_Pase_dom"/>
</dbReference>
<dbReference type="GO" id="GO:0016791">
    <property type="term" value="F:phosphatase activity"/>
    <property type="evidence" value="ECO:0007669"/>
    <property type="project" value="UniProtKB-ARBA"/>
</dbReference>
<dbReference type="Pfam" id="PF22784">
    <property type="entry name" value="PTP-SAK"/>
    <property type="match status" value="1"/>
</dbReference>
<dbReference type="HOGENOM" id="CLU_126482_0_0_11"/>
<dbReference type="EMBL" id="HE804045">
    <property type="protein sequence ID" value="CCH31334.1"/>
    <property type="molecule type" value="Genomic_DNA"/>
</dbReference>
<evidence type="ECO:0000313" key="4">
    <source>
        <dbReference type="EMBL" id="CCH31334.1"/>
    </source>
</evidence>
<dbReference type="AlphaFoldDB" id="K0K368"/>
<dbReference type="Gene3D" id="3.90.190.10">
    <property type="entry name" value="Protein tyrosine phosphatase superfamily"/>
    <property type="match status" value="1"/>
</dbReference>
<dbReference type="PATRIC" id="fig|1179773.3.peg.4052"/>
<keyword evidence="5" id="KW-1185">Reference proteome</keyword>
<reference evidence="4 5" key="1">
    <citation type="journal article" date="2012" name="BMC Genomics">
        <title>Complete genome sequence of Saccharothrix espanaensis DSM 44229T and comparison to the other completely sequenced Pseudonocardiaceae.</title>
        <authorList>
            <person name="Strobel T."/>
            <person name="Al-Dilaimi A."/>
            <person name="Blom J."/>
            <person name="Gessner A."/>
            <person name="Kalinowski J."/>
            <person name="Luzhetska M."/>
            <person name="Puhler A."/>
            <person name="Szczepanowski R."/>
            <person name="Bechthold A."/>
            <person name="Ruckert C."/>
        </authorList>
    </citation>
    <scope>NUCLEOTIDE SEQUENCE [LARGE SCALE GENOMIC DNA]</scope>
    <source>
        <strain evidence="5">ATCC 51144 / DSM 44229 / JCM 9112 / NBRC 15066 / NRRL 15764</strain>
    </source>
</reference>
<dbReference type="BioCyc" id="SESP1179773:BN6_RS19585-MONOMER"/>